<dbReference type="EMBL" id="CAXHTA020000008">
    <property type="protein sequence ID" value="CAL5223407.1"/>
    <property type="molecule type" value="Genomic_DNA"/>
</dbReference>
<organism evidence="18 19">
    <name type="scientific">Coccomyxa viridis</name>
    <dbReference type="NCBI Taxonomy" id="1274662"/>
    <lineage>
        <taxon>Eukaryota</taxon>
        <taxon>Viridiplantae</taxon>
        <taxon>Chlorophyta</taxon>
        <taxon>core chlorophytes</taxon>
        <taxon>Trebouxiophyceae</taxon>
        <taxon>Trebouxiophyceae incertae sedis</taxon>
        <taxon>Coccomyxaceae</taxon>
        <taxon>Coccomyxa</taxon>
    </lineage>
</organism>
<keyword evidence="6" id="KW-0053">Apoptosis</keyword>
<keyword evidence="12" id="KW-0234">DNA repair</keyword>
<sequence>MNALHPDVHASLKDIVVPDEHFAPLLRSEKVLAACLIAHDVQHRGLTNYVEELLACYEEHQRCLLNQIAMPGTVLRFEVDTVFRAADVKTQTLCMPTQAIFVVTLYRSAELYPLQSLLVPLGIRHADLQDMEQDIKLKIAFPLSVSHLQRAPSRQLHIPRRLEELTGVVGLPSWPAGKMCILEYLPMVKEAFEDSLRRAARAYTLRREFLRALSKTELGPPIELEEASHSTATFDIVSEECPMLLMIDLPAAFPQQKPGLTLQAGQEVPAAGIQDYDWDPAWPAAEMADRVYAALKRAELAPC</sequence>
<evidence type="ECO:0000256" key="12">
    <source>
        <dbReference type="ARBA" id="ARBA00023204"/>
    </source>
</evidence>
<evidence type="ECO:0000313" key="19">
    <source>
        <dbReference type="Proteomes" id="UP001497392"/>
    </source>
</evidence>
<evidence type="ECO:0000256" key="4">
    <source>
        <dbReference type="ARBA" id="ARBA00022490"/>
    </source>
</evidence>
<evidence type="ECO:0000256" key="17">
    <source>
        <dbReference type="ARBA" id="ARBA00032630"/>
    </source>
</evidence>
<dbReference type="InterPro" id="IPR010358">
    <property type="entry name" value="BRE"/>
</dbReference>
<comment type="similarity">
    <text evidence="15">Belongs to the BABAM2 family.</text>
</comment>
<name>A0ABP1G0R5_9CHLO</name>
<evidence type="ECO:0000256" key="11">
    <source>
        <dbReference type="ARBA" id="ARBA00022853"/>
    </source>
</evidence>
<evidence type="ECO:0000256" key="9">
    <source>
        <dbReference type="ARBA" id="ARBA00022776"/>
    </source>
</evidence>
<proteinExistence type="inferred from homology"/>
<keyword evidence="9" id="KW-0498">Mitosis</keyword>
<evidence type="ECO:0000256" key="8">
    <source>
        <dbReference type="ARBA" id="ARBA00022763"/>
    </source>
</evidence>
<evidence type="ECO:0000256" key="6">
    <source>
        <dbReference type="ARBA" id="ARBA00022703"/>
    </source>
</evidence>
<keyword evidence="19" id="KW-1185">Reference proteome</keyword>
<keyword evidence="4" id="KW-0963">Cytoplasm</keyword>
<dbReference type="Proteomes" id="UP001497392">
    <property type="component" value="Unassembled WGS sequence"/>
</dbReference>
<evidence type="ECO:0000256" key="14">
    <source>
        <dbReference type="ARBA" id="ARBA00023306"/>
    </source>
</evidence>
<gene>
    <name evidence="18" type="primary">g5916</name>
    <name evidence="18" type="ORF">VP750_LOCUS5066</name>
</gene>
<evidence type="ECO:0000256" key="1">
    <source>
        <dbReference type="ARBA" id="ARBA00004123"/>
    </source>
</evidence>
<keyword evidence="8" id="KW-0227">DNA damage</keyword>
<evidence type="ECO:0000256" key="5">
    <source>
        <dbReference type="ARBA" id="ARBA00022618"/>
    </source>
</evidence>
<keyword evidence="14" id="KW-0131">Cell cycle</keyword>
<reference evidence="18 19" key="1">
    <citation type="submission" date="2024-06" db="EMBL/GenBank/DDBJ databases">
        <authorList>
            <person name="Kraege A."/>
            <person name="Thomma B."/>
        </authorList>
    </citation>
    <scope>NUCLEOTIDE SEQUENCE [LARGE SCALE GENOMIC DNA]</scope>
</reference>
<evidence type="ECO:0000256" key="2">
    <source>
        <dbReference type="ARBA" id="ARBA00004496"/>
    </source>
</evidence>
<comment type="subcellular location">
    <subcellularLocation>
        <location evidence="2">Cytoplasm</location>
    </subcellularLocation>
    <subcellularLocation>
        <location evidence="1">Nucleus</location>
    </subcellularLocation>
</comment>
<keyword evidence="10" id="KW-0833">Ubl conjugation pathway</keyword>
<evidence type="ECO:0000256" key="15">
    <source>
        <dbReference type="ARBA" id="ARBA00025766"/>
    </source>
</evidence>
<keyword evidence="5" id="KW-0132">Cell division</keyword>
<evidence type="ECO:0000256" key="3">
    <source>
        <dbReference type="ARBA" id="ARBA00019438"/>
    </source>
</evidence>
<keyword evidence="13" id="KW-0539">Nucleus</keyword>
<keyword evidence="11" id="KW-0156">Chromatin regulator</keyword>
<keyword evidence="7" id="KW-0677">Repeat</keyword>
<evidence type="ECO:0000256" key="13">
    <source>
        <dbReference type="ARBA" id="ARBA00023242"/>
    </source>
</evidence>
<dbReference type="Pfam" id="PF06113">
    <property type="entry name" value="BRE"/>
    <property type="match status" value="1"/>
</dbReference>
<dbReference type="PANTHER" id="PTHR15189:SF7">
    <property type="entry name" value="BRISC AND BRCA1-A COMPLEX MEMBER 2"/>
    <property type="match status" value="1"/>
</dbReference>
<accession>A0ABP1G0R5</accession>
<evidence type="ECO:0000256" key="16">
    <source>
        <dbReference type="ARBA" id="ARBA00032491"/>
    </source>
</evidence>
<evidence type="ECO:0000313" key="18">
    <source>
        <dbReference type="EMBL" id="CAL5223407.1"/>
    </source>
</evidence>
<dbReference type="PANTHER" id="PTHR15189">
    <property type="entry name" value="BRISC AND BRCA1-A COMPLEX MEMBER 2"/>
    <property type="match status" value="1"/>
</dbReference>
<comment type="caution">
    <text evidence="18">The sequence shown here is derived from an EMBL/GenBank/DDBJ whole genome shotgun (WGS) entry which is preliminary data.</text>
</comment>
<evidence type="ECO:0000256" key="10">
    <source>
        <dbReference type="ARBA" id="ARBA00022786"/>
    </source>
</evidence>
<evidence type="ECO:0000256" key="7">
    <source>
        <dbReference type="ARBA" id="ARBA00022737"/>
    </source>
</evidence>
<protein>
    <recommendedName>
        <fullName evidence="3">BRISC and BRCA1-A complex member 2</fullName>
    </recommendedName>
    <alternativeName>
        <fullName evidence="16">BRCA1-A complex subunit BRE</fullName>
    </alternativeName>
    <alternativeName>
        <fullName evidence="17">BRCA1/BRCA2-containing complex subunit 45</fullName>
    </alternativeName>
</protein>